<dbReference type="SUPFAM" id="SSF48371">
    <property type="entry name" value="ARM repeat"/>
    <property type="match status" value="1"/>
</dbReference>
<evidence type="ECO:0000259" key="12">
    <source>
        <dbReference type="PROSITE" id="PS50303"/>
    </source>
</evidence>
<name>A0A9W4JB23_9EURO</name>
<evidence type="ECO:0000256" key="7">
    <source>
        <dbReference type="ARBA" id="ARBA00024893"/>
    </source>
</evidence>
<comment type="function">
    <text evidence="7">RNA-binding nucleolar protein required for pre-rRNA processing. Involved in production of 18S rRNA and assembly of small ribosomal subunit.</text>
</comment>
<feature type="compositionally biased region" description="Low complexity" evidence="11">
    <location>
        <begin position="339"/>
        <end position="350"/>
    </location>
</feature>
<evidence type="ECO:0000256" key="6">
    <source>
        <dbReference type="ARBA" id="ARBA00022884"/>
    </source>
</evidence>
<dbReference type="Proteomes" id="UP001152592">
    <property type="component" value="Unassembled WGS sequence"/>
</dbReference>
<evidence type="ECO:0000256" key="9">
    <source>
        <dbReference type="ARBA" id="ARBA00081811"/>
    </source>
</evidence>
<feature type="region of interest" description="Disordered" evidence="11">
    <location>
        <begin position="93"/>
        <end position="123"/>
    </location>
</feature>
<comment type="caution">
    <text evidence="13">The sequence shown here is derived from an EMBL/GenBank/DDBJ whole genome shotgun (WGS) entry which is preliminary data.</text>
</comment>
<dbReference type="FunFam" id="1.25.10.10:FF:000004">
    <property type="entry name" value="Pumilio homolog 1 isoform 2"/>
    <property type="match status" value="1"/>
</dbReference>
<dbReference type="SMART" id="SM00025">
    <property type="entry name" value="Pumilio"/>
    <property type="match status" value="8"/>
</dbReference>
<feature type="compositionally biased region" description="Polar residues" evidence="11">
    <location>
        <begin position="93"/>
        <end position="119"/>
    </location>
</feature>
<dbReference type="InterPro" id="IPR033712">
    <property type="entry name" value="Pumilio_RNA-bd"/>
</dbReference>
<feature type="region of interest" description="Disordered" evidence="11">
    <location>
        <begin position="331"/>
        <end position="369"/>
    </location>
</feature>
<comment type="subcellular location">
    <subcellularLocation>
        <location evidence="1">Cytoplasm</location>
    </subcellularLocation>
</comment>
<keyword evidence="3" id="KW-0690">Ribosome biogenesis</keyword>
<dbReference type="InterPro" id="IPR011989">
    <property type="entry name" value="ARM-like"/>
</dbReference>
<feature type="compositionally biased region" description="Polar residues" evidence="11">
    <location>
        <begin position="964"/>
        <end position="974"/>
    </location>
</feature>
<reference evidence="13" key="1">
    <citation type="submission" date="2021-07" db="EMBL/GenBank/DDBJ databases">
        <authorList>
            <person name="Branca A.L. A."/>
        </authorList>
    </citation>
    <scope>NUCLEOTIDE SEQUENCE</scope>
</reference>
<dbReference type="PROSITE" id="PS50303">
    <property type="entry name" value="PUM_HD"/>
    <property type="match status" value="1"/>
</dbReference>
<evidence type="ECO:0000256" key="1">
    <source>
        <dbReference type="ARBA" id="ARBA00004496"/>
    </source>
</evidence>
<keyword evidence="2" id="KW-0963">Cytoplasm</keyword>
<accession>A0A9W4JB23</accession>
<dbReference type="GO" id="GO:0005737">
    <property type="term" value="C:cytoplasm"/>
    <property type="evidence" value="ECO:0007669"/>
    <property type="project" value="UniProtKB-SubCell"/>
</dbReference>
<dbReference type="Pfam" id="PF00806">
    <property type="entry name" value="PUF"/>
    <property type="match status" value="8"/>
</dbReference>
<feature type="repeat" description="Pumilio" evidence="10">
    <location>
        <begin position="686"/>
        <end position="721"/>
    </location>
</feature>
<dbReference type="PROSITE" id="PS50302">
    <property type="entry name" value="PUM"/>
    <property type="match status" value="8"/>
</dbReference>
<keyword evidence="4" id="KW-0698">rRNA processing</keyword>
<keyword evidence="5" id="KW-0677">Repeat</keyword>
<feature type="region of interest" description="Disordered" evidence="11">
    <location>
        <begin position="907"/>
        <end position="986"/>
    </location>
</feature>
<evidence type="ECO:0000313" key="14">
    <source>
        <dbReference type="Proteomes" id="UP001152592"/>
    </source>
</evidence>
<feature type="repeat" description="Pumilio" evidence="10">
    <location>
        <begin position="650"/>
        <end position="685"/>
    </location>
</feature>
<organism evidence="13 14">
    <name type="scientific">Penicillium salamii</name>
    <dbReference type="NCBI Taxonomy" id="1612424"/>
    <lineage>
        <taxon>Eukaryota</taxon>
        <taxon>Fungi</taxon>
        <taxon>Dikarya</taxon>
        <taxon>Ascomycota</taxon>
        <taxon>Pezizomycotina</taxon>
        <taxon>Eurotiomycetes</taxon>
        <taxon>Eurotiomycetidae</taxon>
        <taxon>Eurotiales</taxon>
        <taxon>Aspergillaceae</taxon>
        <taxon>Penicillium</taxon>
    </lineage>
</organism>
<feature type="repeat" description="Pumilio" evidence="10">
    <location>
        <begin position="578"/>
        <end position="613"/>
    </location>
</feature>
<evidence type="ECO:0000256" key="2">
    <source>
        <dbReference type="ARBA" id="ARBA00022490"/>
    </source>
</evidence>
<dbReference type="EMBL" id="CAJVPD010000240">
    <property type="protein sequence ID" value="CAG8386765.1"/>
    <property type="molecule type" value="Genomic_DNA"/>
</dbReference>
<feature type="repeat" description="Pumilio" evidence="10">
    <location>
        <begin position="837"/>
        <end position="872"/>
    </location>
</feature>
<protein>
    <recommendedName>
        <fullName evidence="9">Pumilio homology domain family member 3</fullName>
    </recommendedName>
</protein>
<keyword evidence="6" id="KW-0694">RNA-binding</keyword>
<dbReference type="PANTHER" id="PTHR12537:SF12">
    <property type="entry name" value="MATERNAL PROTEIN PUMILIO"/>
    <property type="match status" value="1"/>
</dbReference>
<comment type="similarity">
    <text evidence="8">Belongs to the PUF3 family.</text>
</comment>
<dbReference type="AlphaFoldDB" id="A0A9W4JB23"/>
<dbReference type="GO" id="GO:0000288">
    <property type="term" value="P:nuclear-transcribed mRNA catabolic process, deadenylation-dependent decay"/>
    <property type="evidence" value="ECO:0007669"/>
    <property type="project" value="TreeGrafter"/>
</dbReference>
<evidence type="ECO:0000256" key="8">
    <source>
        <dbReference type="ARBA" id="ARBA00060736"/>
    </source>
</evidence>
<feature type="repeat" description="Pumilio" evidence="10">
    <location>
        <begin position="614"/>
        <end position="649"/>
    </location>
</feature>
<gene>
    <name evidence="13" type="ORF">PSALAMII_LOCUS6308</name>
</gene>
<dbReference type="GO" id="GO:0006364">
    <property type="term" value="P:rRNA processing"/>
    <property type="evidence" value="ECO:0007669"/>
    <property type="project" value="UniProtKB-KW"/>
</dbReference>
<feature type="repeat" description="Pumilio" evidence="10">
    <location>
        <begin position="758"/>
        <end position="793"/>
    </location>
</feature>
<feature type="domain" description="PUM-HD" evidence="12">
    <location>
        <begin position="556"/>
        <end position="898"/>
    </location>
</feature>
<proteinExistence type="inferred from homology"/>
<dbReference type="PANTHER" id="PTHR12537">
    <property type="entry name" value="RNA BINDING PROTEIN PUMILIO-RELATED"/>
    <property type="match status" value="1"/>
</dbReference>
<evidence type="ECO:0000256" key="3">
    <source>
        <dbReference type="ARBA" id="ARBA00022517"/>
    </source>
</evidence>
<dbReference type="InterPro" id="IPR001313">
    <property type="entry name" value="Pumilio_RNA-bd_rpt"/>
</dbReference>
<evidence type="ECO:0000256" key="10">
    <source>
        <dbReference type="PROSITE-ProRule" id="PRU00317"/>
    </source>
</evidence>
<evidence type="ECO:0000256" key="5">
    <source>
        <dbReference type="ARBA" id="ARBA00022737"/>
    </source>
</evidence>
<feature type="repeat" description="Pumilio" evidence="10">
    <location>
        <begin position="722"/>
        <end position="757"/>
    </location>
</feature>
<dbReference type="GO" id="GO:0003730">
    <property type="term" value="F:mRNA 3'-UTR binding"/>
    <property type="evidence" value="ECO:0007669"/>
    <property type="project" value="TreeGrafter"/>
</dbReference>
<feature type="compositionally biased region" description="Low complexity" evidence="11">
    <location>
        <begin position="910"/>
        <end position="925"/>
    </location>
</feature>
<sequence>MSRTEQEEINSSSSRSFFLIFPRVRRLWCLVPACKYWPTQHPLSLLPSLLSFTPHSLASSSLSLFEYISNYFAHRIFPGMASTMAANASSVHNARSSRTSNMGSSGMNDRPRGSQNNSVGKGFGAGKSSWNNNIWGDSNLGGFGDGKGLHPIAHGRSLIGIDQHISETAFEGKSGSGSLLSTSESDGWAGRSNLPWGTVNTNQTYQNRGLATSPIQNRGNDRSAPAMNETGDSSYFALPRTTGMGASAVTASHRPYLQTGSEGVSPSGDGITFGGFSGRRQMSSGLGGSPVGANFPGKPGFSNPLDGARTDDMAAMGMGSLGSGIPDSMSPTQARAGLSHASHNSASYAAQRPSHSAHPSFYSDNQSTDGRYASGSIDLNASFNKLQMNDGGFIAQSGQRPSYIPHASFDGTFPRNKYQNDEAAYQALGYNSESAQDLQLAYQARSRAGNTGSISPSDYARIDSPIYSGVDGAGQYRAAGDSHAAAFERRLRVLQEQELAQSSQRMQYPPSYDYQAYQASRLNALSGFYPVAQLSNLGAAALVSRTQREADTAQVVRSPLLEEFRANSKGNKRYELKDIYNHVVEFSGDQHGSRFIQQKLETANSDEKEQVFREIQPNCLQLMTDVFGNYVVQKLFEHGNQTQKKILANQMRGHVLALSTQMYGCRVVQKALEHILTDQQAAMVKELENHVLKCVRDQNGNHVIQKAIERVPSQYVQFIINAFRGQVNRLAAHPYGCRVIQRMLEHCEEVDRQSILAELHACTSNLIPDQFGNYVIQHVIENGDEPDRTRMIDIVMGQLLAYSKHKFASNVVEKSIEFGAEHERVHIITTLTSANDRGESPLLGLMRDQYGNYVIQKVLGQLKDAEREALIDQIKPLLSQLKKFSYGKQIVAIEKLIFDPNAPVTGLSNTTSTTPPHSHKSSPQPLKRSIPTEQPRAFGNAPPTPPPTDQAVDSTLESKGLAKSTVTTVSSPETGTGVPVDVTSAH</sequence>
<evidence type="ECO:0000313" key="13">
    <source>
        <dbReference type="EMBL" id="CAG8386765.1"/>
    </source>
</evidence>
<dbReference type="Gene3D" id="1.25.10.10">
    <property type="entry name" value="Leucine-rich Repeat Variant"/>
    <property type="match status" value="1"/>
</dbReference>
<dbReference type="InterPro" id="IPR033133">
    <property type="entry name" value="PUM-HD"/>
</dbReference>
<dbReference type="OrthoDB" id="1577640at2759"/>
<evidence type="ECO:0000256" key="11">
    <source>
        <dbReference type="SAM" id="MobiDB-lite"/>
    </source>
</evidence>
<dbReference type="CDD" id="cd07920">
    <property type="entry name" value="Pumilio"/>
    <property type="match status" value="1"/>
</dbReference>
<dbReference type="InterPro" id="IPR016024">
    <property type="entry name" value="ARM-type_fold"/>
</dbReference>
<evidence type="ECO:0000256" key="4">
    <source>
        <dbReference type="ARBA" id="ARBA00022552"/>
    </source>
</evidence>
<feature type="repeat" description="Pumilio" evidence="10">
    <location>
        <begin position="794"/>
        <end position="829"/>
    </location>
</feature>